<dbReference type="Gene3D" id="2.30.30.30">
    <property type="match status" value="1"/>
</dbReference>
<dbReference type="FunFam" id="3.10.290.10:FF:000002">
    <property type="entry name" value="40S ribosomal protein S4"/>
    <property type="match status" value="1"/>
</dbReference>
<dbReference type="InterPro" id="IPR002942">
    <property type="entry name" value="S4_RNA-bd"/>
</dbReference>
<gene>
    <name evidence="7" type="primary">rps4e</name>
    <name evidence="9" type="ORF">BK798_05720</name>
</gene>
<dbReference type="HAMAP" id="MF_00485">
    <property type="entry name" value="Ribosomal_eS4"/>
    <property type="match status" value="1"/>
</dbReference>
<dbReference type="NCBIfam" id="NF003312">
    <property type="entry name" value="PRK04313.1"/>
    <property type="match status" value="1"/>
</dbReference>
<dbReference type="GO" id="GO:0003735">
    <property type="term" value="F:structural constituent of ribosome"/>
    <property type="evidence" value="ECO:0007669"/>
    <property type="project" value="InterPro"/>
</dbReference>
<accession>A0A2H4U762</accession>
<keyword evidence="4 7" id="KW-0689">Ribosomal protein</keyword>
<dbReference type="GO" id="GO:0022627">
    <property type="term" value="C:cytosolic small ribosomal subunit"/>
    <property type="evidence" value="ECO:0007669"/>
    <property type="project" value="TreeGrafter"/>
</dbReference>
<dbReference type="PANTHER" id="PTHR11581">
    <property type="entry name" value="30S/40S RIBOSOMAL PROTEIN S4"/>
    <property type="match status" value="1"/>
</dbReference>
<dbReference type="InterPro" id="IPR038237">
    <property type="entry name" value="Ribosomal_eS4_central_sf"/>
</dbReference>
<dbReference type="PANTHER" id="PTHR11581:SF0">
    <property type="entry name" value="SMALL RIBOSOMAL SUBUNIT PROTEIN ES4"/>
    <property type="match status" value="1"/>
</dbReference>
<evidence type="ECO:0000259" key="8">
    <source>
        <dbReference type="SMART" id="SM00363"/>
    </source>
</evidence>
<dbReference type="InterPro" id="IPR041982">
    <property type="entry name" value="Ribosomal_eS4_KOW"/>
</dbReference>
<evidence type="ECO:0000256" key="5">
    <source>
        <dbReference type="ARBA" id="ARBA00023274"/>
    </source>
</evidence>
<dbReference type="InterPro" id="IPR013845">
    <property type="entry name" value="Ribosomal_eS4_central_region"/>
</dbReference>
<dbReference type="InterPro" id="IPR036986">
    <property type="entry name" value="S4_RNA-bd_sf"/>
</dbReference>
<dbReference type="PROSITE" id="PS50889">
    <property type="entry name" value="S4"/>
    <property type="match status" value="1"/>
</dbReference>
<reference evidence="9 10" key="1">
    <citation type="submission" date="2016-10" db="EMBL/GenBank/DDBJ databases">
        <authorList>
            <person name="Varghese N."/>
        </authorList>
    </citation>
    <scope>NUCLEOTIDE SEQUENCE [LARGE SCALE GENOMIC DNA]</scope>
    <source>
        <strain evidence="9 10">KB11</strain>
    </source>
</reference>
<evidence type="ECO:0000256" key="4">
    <source>
        <dbReference type="ARBA" id="ARBA00022980"/>
    </source>
</evidence>
<keyword evidence="2" id="KW-0699">rRNA-binding</keyword>
<evidence type="ECO:0000256" key="1">
    <source>
        <dbReference type="ARBA" id="ARBA00007500"/>
    </source>
</evidence>
<keyword evidence="5 7" id="KW-0687">Ribonucleoprotein</keyword>
<dbReference type="PIRSF" id="PIRSF002116">
    <property type="entry name" value="Ribosomal_S4"/>
    <property type="match status" value="1"/>
</dbReference>
<dbReference type="Gene3D" id="3.10.290.10">
    <property type="entry name" value="RNA-binding S4 domain"/>
    <property type="match status" value="1"/>
</dbReference>
<dbReference type="Proteomes" id="UP000232133">
    <property type="component" value="Chromosome"/>
</dbReference>
<dbReference type="CDD" id="cd00165">
    <property type="entry name" value="S4"/>
    <property type="match status" value="1"/>
</dbReference>
<dbReference type="InterPro" id="IPR000876">
    <property type="entry name" value="Ribosomal_eS4"/>
</dbReference>
<dbReference type="SUPFAM" id="SSF55174">
    <property type="entry name" value="Alpha-L RNA-binding motif"/>
    <property type="match status" value="1"/>
</dbReference>
<sequence>MAKMGSRKHLKTYKAPKTWPIHPKEDTWTVKPSAGSHSIENSLSLTLVIRDILKLADNSREAKRIINSGNVLVDGRVIKDYKFPVGFMDIIEIPKTGEVYRVLLDKKGRLQLNKIEENDSKLCKIVNKSTIKGGKIQVNLHDGKNVIIDENDYNVGDVIDLKVPDHEINEVFELKEGACVLITGGKHTGELGTVSEIIVNESSNPNTIIIENSAKDEFLTLKDYAFVVGEDAPTISLLEVNK</sequence>
<evidence type="ECO:0000313" key="10">
    <source>
        <dbReference type="Proteomes" id="UP000232133"/>
    </source>
</evidence>
<dbReference type="Gene3D" id="2.40.50.740">
    <property type="match status" value="1"/>
</dbReference>
<feature type="domain" description="RNA-binding S4" evidence="8">
    <location>
        <begin position="46"/>
        <end position="107"/>
    </location>
</feature>
<dbReference type="InterPro" id="IPR013843">
    <property type="entry name" value="Ribosomal_eS4_N"/>
</dbReference>
<proteinExistence type="inferred from homology"/>
<dbReference type="GeneID" id="35118857"/>
<dbReference type="Pfam" id="PF08071">
    <property type="entry name" value="RS4NT"/>
    <property type="match status" value="1"/>
</dbReference>
<protein>
    <recommendedName>
        <fullName evidence="6 7">Small ribosomal subunit protein eS4</fullName>
    </recommendedName>
</protein>
<evidence type="ECO:0000256" key="2">
    <source>
        <dbReference type="ARBA" id="ARBA00022730"/>
    </source>
</evidence>
<dbReference type="InterPro" id="IPR014722">
    <property type="entry name" value="Rib_uL2_dom2"/>
</dbReference>
<dbReference type="SMART" id="SM00363">
    <property type="entry name" value="S4"/>
    <property type="match status" value="1"/>
</dbReference>
<dbReference type="Pfam" id="PF00900">
    <property type="entry name" value="Ribosomal_S4e"/>
    <property type="match status" value="1"/>
</dbReference>
<name>A0A2H4U762_METSM</name>
<organism evidence="9 10">
    <name type="scientific">Methanobrevibacter smithii</name>
    <dbReference type="NCBI Taxonomy" id="2173"/>
    <lineage>
        <taxon>Archaea</taxon>
        <taxon>Methanobacteriati</taxon>
        <taxon>Methanobacteriota</taxon>
        <taxon>Methanomada group</taxon>
        <taxon>Methanobacteria</taxon>
        <taxon>Methanobacteriales</taxon>
        <taxon>Methanobacteriaceae</taxon>
        <taxon>Methanobrevibacter</taxon>
    </lineage>
</organism>
<dbReference type="AlphaFoldDB" id="A0A2H4U762"/>
<dbReference type="GO" id="GO:0006412">
    <property type="term" value="P:translation"/>
    <property type="evidence" value="ECO:0007669"/>
    <property type="project" value="UniProtKB-UniRule"/>
</dbReference>
<evidence type="ECO:0000256" key="7">
    <source>
        <dbReference type="HAMAP-Rule" id="MF_00485"/>
    </source>
</evidence>
<evidence type="ECO:0000256" key="3">
    <source>
        <dbReference type="ARBA" id="ARBA00022884"/>
    </source>
</evidence>
<dbReference type="CDD" id="cd06087">
    <property type="entry name" value="KOW_RPS4"/>
    <property type="match status" value="1"/>
</dbReference>
<comment type="similarity">
    <text evidence="1 7">Belongs to the eukaryotic ribosomal protein eS4 family.</text>
</comment>
<dbReference type="EMBL" id="CP017803">
    <property type="protein sequence ID" value="ATZ59955.1"/>
    <property type="molecule type" value="Genomic_DNA"/>
</dbReference>
<evidence type="ECO:0000313" key="9">
    <source>
        <dbReference type="EMBL" id="ATZ59955.1"/>
    </source>
</evidence>
<keyword evidence="3 7" id="KW-0694">RNA-binding</keyword>
<evidence type="ECO:0000256" key="6">
    <source>
        <dbReference type="ARBA" id="ARBA00035272"/>
    </source>
</evidence>
<dbReference type="RefSeq" id="WP_100815570.1">
    <property type="nucleotide sequence ID" value="NZ_CAYAVJ010000004.1"/>
</dbReference>
<dbReference type="GO" id="GO:0019843">
    <property type="term" value="F:rRNA binding"/>
    <property type="evidence" value="ECO:0007669"/>
    <property type="project" value="UniProtKB-KW"/>
</dbReference>
<dbReference type="Pfam" id="PF01479">
    <property type="entry name" value="S4"/>
    <property type="match status" value="1"/>
</dbReference>